<dbReference type="InterPro" id="IPR011704">
    <property type="entry name" value="ATPase_dyneun-rel_AAA"/>
</dbReference>
<dbReference type="Pfam" id="PF07728">
    <property type="entry name" value="AAA_5"/>
    <property type="match status" value="1"/>
</dbReference>
<dbReference type="PANTHER" id="PTHR37291:SF1">
    <property type="entry name" value="TYPE IV METHYL-DIRECTED RESTRICTION ENZYME ECOKMCRB SUBUNIT"/>
    <property type="match status" value="1"/>
</dbReference>
<dbReference type="SUPFAM" id="SSF52540">
    <property type="entry name" value="P-loop containing nucleoside triphosphate hydrolases"/>
    <property type="match status" value="1"/>
</dbReference>
<evidence type="ECO:0000259" key="1">
    <source>
        <dbReference type="Pfam" id="PF07728"/>
    </source>
</evidence>
<protein>
    <submittedName>
        <fullName evidence="2">5-methylcytosine-specific restriction enzyme B</fullName>
        <ecNumber evidence="2">3.1.21.-</ecNumber>
    </submittedName>
</protein>
<dbReference type="GO" id="GO:0016887">
    <property type="term" value="F:ATP hydrolysis activity"/>
    <property type="evidence" value="ECO:0007669"/>
    <property type="project" value="InterPro"/>
</dbReference>
<dbReference type="RefSeq" id="WP_055172337.1">
    <property type="nucleotide sequence ID" value="NZ_CYXX01000050.1"/>
</dbReference>
<dbReference type="GO" id="GO:0005524">
    <property type="term" value="F:ATP binding"/>
    <property type="evidence" value="ECO:0007669"/>
    <property type="project" value="InterPro"/>
</dbReference>
<feature type="domain" description="ATPase dynein-related AAA" evidence="1">
    <location>
        <begin position="73"/>
        <end position="238"/>
    </location>
</feature>
<dbReference type="InterPro" id="IPR052934">
    <property type="entry name" value="Methyl-DNA_Rec/Restrict_Enz"/>
</dbReference>
<evidence type="ECO:0000313" key="3">
    <source>
        <dbReference type="Proteomes" id="UP000095453"/>
    </source>
</evidence>
<accession>A0A173VUZ4</accession>
<dbReference type="Proteomes" id="UP000095453">
    <property type="component" value="Unassembled WGS sequence"/>
</dbReference>
<dbReference type="EMBL" id="CYXX01000050">
    <property type="protein sequence ID" value="CUN31041.1"/>
    <property type="molecule type" value="Genomic_DNA"/>
</dbReference>
<name>A0A173VUZ4_9FIRM</name>
<dbReference type="InterPro" id="IPR027417">
    <property type="entry name" value="P-loop_NTPase"/>
</dbReference>
<dbReference type="PANTHER" id="PTHR37291">
    <property type="entry name" value="5-METHYLCYTOSINE-SPECIFIC RESTRICTION ENZYME B"/>
    <property type="match status" value="1"/>
</dbReference>
<proteinExistence type="predicted"/>
<keyword evidence="2" id="KW-0378">Hydrolase</keyword>
<evidence type="ECO:0000313" key="2">
    <source>
        <dbReference type="EMBL" id="CUN31041.1"/>
    </source>
</evidence>
<reference evidence="2 3" key="1">
    <citation type="submission" date="2015-09" db="EMBL/GenBank/DDBJ databases">
        <authorList>
            <consortium name="Pathogen Informatics"/>
        </authorList>
    </citation>
    <scope>NUCLEOTIDE SEQUENCE [LARGE SCALE GENOMIC DNA]</scope>
    <source>
        <strain evidence="2 3">2789STDY5608887</strain>
    </source>
</reference>
<organism evidence="2 3">
    <name type="scientific">Roseburia inulinivorans</name>
    <dbReference type="NCBI Taxonomy" id="360807"/>
    <lineage>
        <taxon>Bacteria</taxon>
        <taxon>Bacillati</taxon>
        <taxon>Bacillota</taxon>
        <taxon>Clostridia</taxon>
        <taxon>Lachnospirales</taxon>
        <taxon>Lachnospiraceae</taxon>
        <taxon>Roseburia</taxon>
    </lineage>
</organism>
<dbReference type="Gene3D" id="3.40.50.300">
    <property type="entry name" value="P-loop containing nucleotide triphosphate hydrolases"/>
    <property type="match status" value="1"/>
</dbReference>
<sequence length="404" mass="45822">MANVNKIEQYNKGTVFPDSYEETYLATKHISDIKINIPDDVFSKFKEKIDEKGLYFGDDSVLRNIIAGIIKGNIVLQGPPGTGKTTLAKIICDVFDVSYTEATANSDWTTYDSIGGLQPTANDEGQEVIVGKNGYVVSSVLECCDLIVKNENDDGILQGNWLILDELNRCEIDKVFGDLFTALGSDASGTERVINLWYQKDENKKMIYIPNRYRIIGAMNNVDKNFVNDISQGLSRRFTFIDILPPEEKYFQTESQNAKQLAKQRVIDKVKVFGEVTIDNNYLNELDGISNFNEIENNMLELIKRIRYSHQDDESYLGLQIGTAQIIDLYESIYITMIVADIKNTDANGEILKDIVDSAIASRIIPQLDGYDFNKLVQFFDAVQNDSVFSYMKRTKDTIYRLIH</sequence>
<dbReference type="EC" id="3.1.21.-" evidence="2"/>
<gene>
    <name evidence="2" type="primary">mcrB</name>
    <name evidence="2" type="ORF">ERS852444_03545</name>
</gene>
<dbReference type="AlphaFoldDB" id="A0A173VUZ4"/>